<dbReference type="InterPro" id="IPR008266">
    <property type="entry name" value="Tyr_kinase_AS"/>
</dbReference>
<dbReference type="Pfam" id="PF07714">
    <property type="entry name" value="PK_Tyr_Ser-Thr"/>
    <property type="match status" value="1"/>
</dbReference>
<dbReference type="InterPro" id="IPR001245">
    <property type="entry name" value="Ser-Thr/Tyr_kinase_cat_dom"/>
</dbReference>
<feature type="domain" description="Protein kinase" evidence="6">
    <location>
        <begin position="194"/>
        <end position="478"/>
    </location>
</feature>
<dbReference type="PANTHER" id="PTHR24416">
    <property type="entry name" value="TYROSINE-PROTEIN KINASE RECEPTOR"/>
    <property type="match status" value="1"/>
</dbReference>
<dbReference type="SMART" id="SM00219">
    <property type="entry name" value="TyrKc"/>
    <property type="match status" value="1"/>
</dbReference>
<keyword evidence="5" id="KW-0472">Membrane</keyword>
<keyword evidence="4" id="KW-0547">Nucleotide-binding</keyword>
<organism evidence="7 8">
    <name type="scientific">Tegillarca granosa</name>
    <name type="common">Malaysian cockle</name>
    <name type="synonym">Anadara granosa</name>
    <dbReference type="NCBI Taxonomy" id="220873"/>
    <lineage>
        <taxon>Eukaryota</taxon>
        <taxon>Metazoa</taxon>
        <taxon>Spiralia</taxon>
        <taxon>Lophotrochozoa</taxon>
        <taxon>Mollusca</taxon>
        <taxon>Bivalvia</taxon>
        <taxon>Autobranchia</taxon>
        <taxon>Pteriomorphia</taxon>
        <taxon>Arcoida</taxon>
        <taxon>Arcoidea</taxon>
        <taxon>Arcidae</taxon>
        <taxon>Tegillarca</taxon>
    </lineage>
</organism>
<keyword evidence="4" id="KW-0067">ATP-binding</keyword>
<keyword evidence="8" id="KW-1185">Reference proteome</keyword>
<dbReference type="PRINTS" id="PR00109">
    <property type="entry name" value="TYRKINASE"/>
</dbReference>
<feature type="transmembrane region" description="Helical" evidence="5">
    <location>
        <begin position="123"/>
        <end position="144"/>
    </location>
</feature>
<dbReference type="InterPro" id="IPR050122">
    <property type="entry name" value="RTK"/>
</dbReference>
<evidence type="ECO:0000256" key="1">
    <source>
        <dbReference type="ARBA" id="ARBA00004167"/>
    </source>
</evidence>
<dbReference type="CDD" id="cd00063">
    <property type="entry name" value="FN3"/>
    <property type="match status" value="1"/>
</dbReference>
<dbReference type="PROSITE" id="PS00109">
    <property type="entry name" value="PROTEIN_KINASE_TYR"/>
    <property type="match status" value="1"/>
</dbReference>
<dbReference type="Gene3D" id="3.30.200.20">
    <property type="entry name" value="Phosphorylase Kinase, domain 1"/>
    <property type="match status" value="1"/>
</dbReference>
<protein>
    <recommendedName>
        <fullName evidence="6">Protein kinase domain-containing protein</fullName>
    </recommendedName>
</protein>
<dbReference type="EMBL" id="JARBDR010000657">
    <property type="protein sequence ID" value="KAJ8308507.1"/>
    <property type="molecule type" value="Genomic_DNA"/>
</dbReference>
<evidence type="ECO:0000259" key="6">
    <source>
        <dbReference type="PROSITE" id="PS50011"/>
    </source>
</evidence>
<evidence type="ECO:0000313" key="8">
    <source>
        <dbReference type="Proteomes" id="UP001217089"/>
    </source>
</evidence>
<keyword evidence="5" id="KW-1133">Transmembrane helix</keyword>
<dbReference type="PANTHER" id="PTHR24416:SF620">
    <property type="entry name" value="TYROSINE-PROTEIN KINASE RECEPTOR TORSO"/>
    <property type="match status" value="1"/>
</dbReference>
<dbReference type="InterPro" id="IPR017441">
    <property type="entry name" value="Protein_kinase_ATP_BS"/>
</dbReference>
<evidence type="ECO:0000313" key="7">
    <source>
        <dbReference type="EMBL" id="KAJ8308507.1"/>
    </source>
</evidence>
<comment type="catalytic activity">
    <reaction evidence="3">
        <text>L-tyrosyl-[protein] + ATP = O-phospho-L-tyrosyl-[protein] + ADP + H(+)</text>
        <dbReference type="Rhea" id="RHEA:10596"/>
        <dbReference type="Rhea" id="RHEA-COMP:10136"/>
        <dbReference type="Rhea" id="RHEA-COMP:20101"/>
        <dbReference type="ChEBI" id="CHEBI:15378"/>
        <dbReference type="ChEBI" id="CHEBI:30616"/>
        <dbReference type="ChEBI" id="CHEBI:46858"/>
        <dbReference type="ChEBI" id="CHEBI:61978"/>
        <dbReference type="ChEBI" id="CHEBI:456216"/>
        <dbReference type="EC" id="2.7.10.1"/>
    </reaction>
</comment>
<dbReference type="Proteomes" id="UP001217089">
    <property type="component" value="Unassembled WGS sequence"/>
</dbReference>
<dbReference type="CDD" id="cd00192">
    <property type="entry name" value="PTKc"/>
    <property type="match status" value="1"/>
</dbReference>
<evidence type="ECO:0000256" key="3">
    <source>
        <dbReference type="ARBA" id="ARBA00051243"/>
    </source>
</evidence>
<keyword evidence="5" id="KW-0812">Transmembrane</keyword>
<name>A0ABQ9EWZ4_TEGGR</name>
<comment type="subcellular location">
    <subcellularLocation>
        <location evidence="1">Membrane</location>
        <topology evidence="1">Single-pass membrane protein</topology>
    </subcellularLocation>
</comment>
<dbReference type="Gene3D" id="1.10.510.10">
    <property type="entry name" value="Transferase(Phosphotransferase) domain 1"/>
    <property type="match status" value="1"/>
</dbReference>
<dbReference type="InterPro" id="IPR020635">
    <property type="entry name" value="Tyr_kinase_cat_dom"/>
</dbReference>
<keyword evidence="2" id="KW-0677">Repeat</keyword>
<feature type="binding site" evidence="4">
    <location>
        <position position="221"/>
    </location>
    <ligand>
        <name>ATP</name>
        <dbReference type="ChEBI" id="CHEBI:30616"/>
    </ligand>
</feature>
<dbReference type="InterPro" id="IPR000719">
    <property type="entry name" value="Prot_kinase_dom"/>
</dbReference>
<gene>
    <name evidence="7" type="ORF">KUTeg_013381</name>
</gene>
<dbReference type="InterPro" id="IPR003961">
    <property type="entry name" value="FN3_dom"/>
</dbReference>
<dbReference type="InterPro" id="IPR011009">
    <property type="entry name" value="Kinase-like_dom_sf"/>
</dbReference>
<reference evidence="7 8" key="1">
    <citation type="submission" date="2022-12" db="EMBL/GenBank/DDBJ databases">
        <title>Chromosome-level genome of Tegillarca granosa.</title>
        <authorList>
            <person name="Kim J."/>
        </authorList>
    </citation>
    <scope>NUCLEOTIDE SEQUENCE [LARGE SCALE GENOMIC DNA]</scope>
    <source>
        <strain evidence="7">Teg-2019</strain>
        <tissue evidence="7">Adductor muscle</tissue>
    </source>
</reference>
<sequence>MLLPMLYDNMTDMVIVSLNWSVPFNHSVVELYSLRWNIVEHSEGIEVLKQNCTKSNIQLKLKPHNNYEVQAVAYYKDILGNAVESESEIKELNTSGIKNMPWLPRSQTLVVNRKPPIKNLDGIIVGITIVLGILMLGLIILFIYKKRQSFKDIIITKTAVAKSNSYKSNVGCKVDYSNQLLVMSDEWELDTRSIKFCSPIGQGAFGKVVTGYYEDRRVAIKLVRDSAPLSYKEDLLAEINLMKRIGSHPNIVSMIGACTLSEPIALVMEYIPYGNLQNFLKKCRLEGELQKRTGCPCEITYSIMDHSGGIDSGVITPTDMLSFARQVAMAMEYLAEKKYVHRDLAARNILLDYNKVVKVCDFGLSRDIFNDNQYHKITSGKLPLKWMAIESLRDKIFTTSSDVWSFGILLWEIVTMGGSPYPSIALADLYTFLSNGYRMEKPSNCSEELYVIMSQCWTENPADRLTFTEIRLELEQLLSRDRNYLELDNIDIPLSGCENSTGSTPKCDTNSGSLITHISTTQPCIGMQPCKLTQPKRVVIPQDPTTVNVCIEKSTEWLIRGHDDETAS</sequence>
<evidence type="ECO:0000256" key="4">
    <source>
        <dbReference type="PROSITE-ProRule" id="PRU10141"/>
    </source>
</evidence>
<dbReference type="PROSITE" id="PS50011">
    <property type="entry name" value="PROTEIN_KINASE_DOM"/>
    <property type="match status" value="1"/>
</dbReference>
<dbReference type="SUPFAM" id="SSF56112">
    <property type="entry name" value="Protein kinase-like (PK-like)"/>
    <property type="match status" value="1"/>
</dbReference>
<evidence type="ECO:0000256" key="5">
    <source>
        <dbReference type="SAM" id="Phobius"/>
    </source>
</evidence>
<accession>A0ABQ9EWZ4</accession>
<evidence type="ECO:0000256" key="2">
    <source>
        <dbReference type="ARBA" id="ARBA00022737"/>
    </source>
</evidence>
<proteinExistence type="predicted"/>
<comment type="caution">
    <text evidence="7">The sequence shown here is derived from an EMBL/GenBank/DDBJ whole genome shotgun (WGS) entry which is preliminary data.</text>
</comment>
<dbReference type="PROSITE" id="PS00107">
    <property type="entry name" value="PROTEIN_KINASE_ATP"/>
    <property type="match status" value="1"/>
</dbReference>